<proteinExistence type="predicted"/>
<gene>
    <name evidence="1" type="ORF">NIES592_19310</name>
</gene>
<sequence length="61" mass="7051">MKQFQYIFELDIGEIFLTNNFPGKSVIVFTKQVNQCTHNFLNIDEIKGTNIKKSLMTVPIT</sequence>
<name>A0A1U7GVD4_9CYAN</name>
<evidence type="ECO:0000313" key="1">
    <source>
        <dbReference type="EMBL" id="OKH12075.1"/>
    </source>
</evidence>
<protein>
    <submittedName>
        <fullName evidence="1">Uncharacterized protein</fullName>
    </submittedName>
</protein>
<dbReference type="Proteomes" id="UP000186391">
    <property type="component" value="Unassembled WGS sequence"/>
</dbReference>
<comment type="caution">
    <text evidence="1">The sequence shown here is derived from an EMBL/GenBank/DDBJ whole genome shotgun (WGS) entry which is preliminary data.</text>
</comment>
<accession>A0A1U7GVD4</accession>
<reference evidence="1 2" key="1">
    <citation type="submission" date="2016-11" db="EMBL/GenBank/DDBJ databases">
        <title>Draft Genome Sequences of Nine Cyanobacterial Strains from Diverse Habitats.</title>
        <authorList>
            <person name="Zhu T."/>
            <person name="Hou S."/>
            <person name="Lu X."/>
            <person name="Hess W.R."/>
        </authorList>
    </citation>
    <scope>NUCLEOTIDE SEQUENCE [LARGE SCALE GENOMIC DNA]</scope>
    <source>
        <strain evidence="1 2">NIES-592</strain>
    </source>
</reference>
<dbReference type="EMBL" id="MRCA01000013">
    <property type="protein sequence ID" value="OKH12075.1"/>
    <property type="molecule type" value="Genomic_DNA"/>
</dbReference>
<keyword evidence="2" id="KW-1185">Reference proteome</keyword>
<organism evidence="1 2">
    <name type="scientific">Fischerella major NIES-592</name>
    <dbReference type="NCBI Taxonomy" id="210994"/>
    <lineage>
        <taxon>Bacteria</taxon>
        <taxon>Bacillati</taxon>
        <taxon>Cyanobacteriota</taxon>
        <taxon>Cyanophyceae</taxon>
        <taxon>Nostocales</taxon>
        <taxon>Hapalosiphonaceae</taxon>
        <taxon>Fischerella</taxon>
    </lineage>
</organism>
<dbReference type="AlphaFoldDB" id="A0A1U7GVD4"/>
<evidence type="ECO:0000313" key="2">
    <source>
        <dbReference type="Proteomes" id="UP000186391"/>
    </source>
</evidence>